<reference evidence="6 7" key="1">
    <citation type="submission" date="2018-08" db="EMBL/GenBank/DDBJ databases">
        <title>Meiothermus cateniformans JCM 15151 genome sequencing project.</title>
        <authorList>
            <person name="Da Costa M.S."/>
            <person name="Albuquerque L."/>
            <person name="Raposo P."/>
            <person name="Froufe H.J.C."/>
            <person name="Barroso C.S."/>
            <person name="Egas C."/>
        </authorList>
    </citation>
    <scope>NUCLEOTIDE SEQUENCE [LARGE SCALE GENOMIC DNA]</scope>
    <source>
        <strain evidence="6 7">JCM 15151</strain>
    </source>
</reference>
<keyword evidence="1 4" id="KW-0413">Isomerase</keyword>
<dbReference type="CDD" id="cd03786">
    <property type="entry name" value="GTB_UDP-GlcNAc_2-Epimerase"/>
    <property type="match status" value="1"/>
</dbReference>
<dbReference type="PANTHER" id="PTHR43174">
    <property type="entry name" value="UDP-N-ACETYLGLUCOSAMINE 2-EPIMERASE"/>
    <property type="match status" value="1"/>
</dbReference>
<evidence type="ECO:0000256" key="2">
    <source>
        <dbReference type="ARBA" id="ARBA00038209"/>
    </source>
</evidence>
<dbReference type="EMBL" id="QWKX01000089">
    <property type="protein sequence ID" value="RIH74869.1"/>
    <property type="molecule type" value="Genomic_DNA"/>
</dbReference>
<dbReference type="Pfam" id="PF02350">
    <property type="entry name" value="Epimerase_2"/>
    <property type="match status" value="1"/>
</dbReference>
<proteinExistence type="inferred from homology"/>
<dbReference type="NCBIfam" id="TIGR00236">
    <property type="entry name" value="wecB"/>
    <property type="match status" value="1"/>
</dbReference>
<organism evidence="6 7">
    <name type="scientific">Meiothermus taiwanensis</name>
    <dbReference type="NCBI Taxonomy" id="172827"/>
    <lineage>
        <taxon>Bacteria</taxon>
        <taxon>Thermotogati</taxon>
        <taxon>Deinococcota</taxon>
        <taxon>Deinococci</taxon>
        <taxon>Thermales</taxon>
        <taxon>Thermaceae</taxon>
        <taxon>Meiothermus</taxon>
    </lineage>
</organism>
<comment type="caution">
    <text evidence="6">The sequence shown here is derived from an EMBL/GenBank/DDBJ whole genome shotgun (WGS) entry which is preliminary data.</text>
</comment>
<dbReference type="EC" id="5.1.3.14" evidence="3"/>
<name>A0A399DT42_9DEIN</name>
<dbReference type="Gene3D" id="3.40.50.2000">
    <property type="entry name" value="Glycogen Phosphorylase B"/>
    <property type="match status" value="2"/>
</dbReference>
<comment type="similarity">
    <text evidence="2 4">Belongs to the UDP-N-acetylglucosamine 2-epimerase family.</text>
</comment>
<dbReference type="OrthoDB" id="9803238at2"/>
<evidence type="ECO:0000256" key="4">
    <source>
        <dbReference type="RuleBase" id="RU003513"/>
    </source>
</evidence>
<evidence type="ECO:0000313" key="6">
    <source>
        <dbReference type="EMBL" id="RIH74869.1"/>
    </source>
</evidence>
<feature type="domain" description="UDP-N-acetylglucosamine 2-epimerase" evidence="5">
    <location>
        <begin position="23"/>
        <end position="355"/>
    </location>
</feature>
<evidence type="ECO:0000313" key="7">
    <source>
        <dbReference type="Proteomes" id="UP000266089"/>
    </source>
</evidence>
<evidence type="ECO:0000256" key="3">
    <source>
        <dbReference type="ARBA" id="ARBA00038858"/>
    </source>
</evidence>
<dbReference type="GO" id="GO:0008761">
    <property type="term" value="F:UDP-N-acetylglucosamine 2-epimerase activity"/>
    <property type="evidence" value="ECO:0007669"/>
    <property type="project" value="UniProtKB-EC"/>
</dbReference>
<dbReference type="AlphaFoldDB" id="A0A399DT42"/>
<dbReference type="RefSeq" id="WP_027888610.1">
    <property type="nucleotide sequence ID" value="NZ_JBHSXZ010000083.1"/>
</dbReference>
<dbReference type="PANTHER" id="PTHR43174:SF2">
    <property type="entry name" value="UDP-N-ACETYLGLUCOSAMINE 2-EPIMERASE"/>
    <property type="match status" value="1"/>
</dbReference>
<dbReference type="SUPFAM" id="SSF53756">
    <property type="entry name" value="UDP-Glycosyltransferase/glycogen phosphorylase"/>
    <property type="match status" value="1"/>
</dbReference>
<dbReference type="Proteomes" id="UP000266089">
    <property type="component" value="Unassembled WGS sequence"/>
</dbReference>
<protein>
    <recommendedName>
        <fullName evidence="3">UDP-N-acetylglucosamine 2-epimerase (non-hydrolyzing)</fullName>
        <ecNumber evidence="3">5.1.3.14</ecNumber>
    </recommendedName>
</protein>
<dbReference type="InterPro" id="IPR029767">
    <property type="entry name" value="WecB-like"/>
</dbReference>
<evidence type="ECO:0000259" key="5">
    <source>
        <dbReference type="Pfam" id="PF02350"/>
    </source>
</evidence>
<evidence type="ECO:0000256" key="1">
    <source>
        <dbReference type="ARBA" id="ARBA00023235"/>
    </source>
</evidence>
<dbReference type="InterPro" id="IPR003331">
    <property type="entry name" value="UDP_GlcNAc_Epimerase_2_dom"/>
</dbReference>
<gene>
    <name evidence="6" type="primary">mnaA</name>
    <name evidence="6" type="ORF">Mcate_02507</name>
</gene>
<sequence length="383" mass="41847">MKRVVLAFGTRPEAIKMAPVIFAMRKQSGIESVVLSTGQHRTQLEDALRVFGIKPDSDLQVMTDRQTLPDLMGRIVPAAAAKLRELQADYVMVHGDTLTTFAVTLAAFFEQIPVAHVEAGLRSFNMFEPFPEEANRRLTDVLTDLDLPPTHTSKANLLREGKPAQNIIVTGQTEVDAVLYASERGTPPPLPKDKRIVTVTMHRRENLPFMHELAAALARVAQAHPECHFVYPVHLNPAVREAVYPALQQVPNFTLLEPLEFGAMAGLMKRSTLLVTDSGGVQESGATLGVPVVVLRNVTERPEGLEVGALKLAGTDPEQVFATIDTLLSDEAALEAMRHRPNPYGDGRAGERCAQGVAWRLGLAERPADWEGYPISNKGAAHP</sequence>
<accession>A0A399DT42</accession>